<dbReference type="PROSITE" id="PS50297">
    <property type="entry name" value="ANK_REP_REGION"/>
    <property type="match status" value="1"/>
</dbReference>
<dbReference type="InterPro" id="IPR036770">
    <property type="entry name" value="Ankyrin_rpt-contain_sf"/>
</dbReference>
<dbReference type="SMART" id="SM00969">
    <property type="entry name" value="SOCS_box"/>
    <property type="match status" value="1"/>
</dbReference>
<dbReference type="InterPro" id="IPR001496">
    <property type="entry name" value="SOCS_box"/>
</dbReference>
<gene>
    <name evidence="5" type="ORF">CAPTEDRAFT_182147</name>
</gene>
<dbReference type="EMBL" id="AMQN01001645">
    <property type="status" value="NOT_ANNOTATED_CDS"/>
    <property type="molecule type" value="Genomic_DNA"/>
</dbReference>
<reference evidence="5 7" key="2">
    <citation type="journal article" date="2013" name="Nature">
        <title>Insights into bilaterian evolution from three spiralian genomes.</title>
        <authorList>
            <person name="Simakov O."/>
            <person name="Marletaz F."/>
            <person name="Cho S.J."/>
            <person name="Edsinger-Gonzales E."/>
            <person name="Havlak P."/>
            <person name="Hellsten U."/>
            <person name="Kuo D.H."/>
            <person name="Larsson T."/>
            <person name="Lv J."/>
            <person name="Arendt D."/>
            <person name="Savage R."/>
            <person name="Osoegawa K."/>
            <person name="de Jong P."/>
            <person name="Grimwood J."/>
            <person name="Chapman J.A."/>
            <person name="Shapiro H."/>
            <person name="Aerts A."/>
            <person name="Otillar R.P."/>
            <person name="Terry A.Y."/>
            <person name="Boore J.L."/>
            <person name="Grigoriev I.V."/>
            <person name="Lindberg D.R."/>
            <person name="Seaver E.C."/>
            <person name="Weisblat D.A."/>
            <person name="Putnam N.H."/>
            <person name="Rokhsar D.S."/>
        </authorList>
    </citation>
    <scope>NUCLEOTIDE SEQUENCE</scope>
    <source>
        <strain evidence="5 7">I ESC-2004</strain>
    </source>
</reference>
<name>R7UG34_CAPTE</name>
<dbReference type="InterPro" id="IPR036036">
    <property type="entry name" value="SOCS_box-like_dom_sf"/>
</dbReference>
<dbReference type="AlphaFoldDB" id="R7UG34"/>
<dbReference type="Pfam" id="PF07525">
    <property type="entry name" value="SOCS_box"/>
    <property type="match status" value="1"/>
</dbReference>
<dbReference type="PROSITE" id="PS50225">
    <property type="entry name" value="SOCS"/>
    <property type="match status" value="1"/>
</dbReference>
<protein>
    <recommendedName>
        <fullName evidence="4">SOCS box domain-containing protein</fullName>
    </recommendedName>
</protein>
<dbReference type="Gene3D" id="1.25.40.20">
    <property type="entry name" value="Ankyrin repeat-containing domain"/>
    <property type="match status" value="1"/>
</dbReference>
<dbReference type="EMBL" id="KB304239">
    <property type="protein sequence ID" value="ELU02252.1"/>
    <property type="molecule type" value="Genomic_DNA"/>
</dbReference>
<organism evidence="5">
    <name type="scientific">Capitella teleta</name>
    <name type="common">Polychaete worm</name>
    <dbReference type="NCBI Taxonomy" id="283909"/>
    <lineage>
        <taxon>Eukaryota</taxon>
        <taxon>Metazoa</taxon>
        <taxon>Spiralia</taxon>
        <taxon>Lophotrochozoa</taxon>
        <taxon>Annelida</taxon>
        <taxon>Polychaeta</taxon>
        <taxon>Sedentaria</taxon>
        <taxon>Scolecida</taxon>
        <taxon>Capitellidae</taxon>
        <taxon>Capitella</taxon>
    </lineage>
</organism>
<dbReference type="SUPFAM" id="SSF48403">
    <property type="entry name" value="Ankyrin repeat"/>
    <property type="match status" value="1"/>
</dbReference>
<dbReference type="SMART" id="SM00248">
    <property type="entry name" value="ANK"/>
    <property type="match status" value="5"/>
</dbReference>
<feature type="repeat" description="ANK" evidence="3">
    <location>
        <begin position="156"/>
        <end position="192"/>
    </location>
</feature>
<evidence type="ECO:0000313" key="6">
    <source>
        <dbReference type="EnsemblMetazoa" id="CapteP182147"/>
    </source>
</evidence>
<evidence type="ECO:0000256" key="1">
    <source>
        <dbReference type="ARBA" id="ARBA00022737"/>
    </source>
</evidence>
<dbReference type="EnsemblMetazoa" id="CapteT182147">
    <property type="protein sequence ID" value="CapteP182147"/>
    <property type="gene ID" value="CapteG182147"/>
</dbReference>
<dbReference type="Pfam" id="PF12796">
    <property type="entry name" value="Ank_2"/>
    <property type="match status" value="1"/>
</dbReference>
<dbReference type="OMA" id="SSHPECI"/>
<reference evidence="6" key="3">
    <citation type="submission" date="2015-06" db="UniProtKB">
        <authorList>
            <consortium name="EnsemblMetazoa"/>
        </authorList>
    </citation>
    <scope>IDENTIFICATION</scope>
</reference>
<feature type="domain" description="SOCS box" evidence="4">
    <location>
        <begin position="211"/>
        <end position="261"/>
    </location>
</feature>
<reference evidence="7" key="1">
    <citation type="submission" date="2012-12" db="EMBL/GenBank/DDBJ databases">
        <authorList>
            <person name="Hellsten U."/>
            <person name="Grimwood J."/>
            <person name="Chapman J.A."/>
            <person name="Shapiro H."/>
            <person name="Aerts A."/>
            <person name="Otillar R.P."/>
            <person name="Terry A.Y."/>
            <person name="Boore J.L."/>
            <person name="Simakov O."/>
            <person name="Marletaz F."/>
            <person name="Cho S.-J."/>
            <person name="Edsinger-Gonzales E."/>
            <person name="Havlak P."/>
            <person name="Kuo D.-H."/>
            <person name="Larsson T."/>
            <person name="Lv J."/>
            <person name="Arendt D."/>
            <person name="Savage R."/>
            <person name="Osoegawa K."/>
            <person name="de Jong P."/>
            <person name="Lindberg D.R."/>
            <person name="Seaver E.C."/>
            <person name="Weisblat D.A."/>
            <person name="Putnam N.H."/>
            <person name="Grigoriev I.V."/>
            <person name="Rokhsar D.S."/>
        </authorList>
    </citation>
    <scope>NUCLEOTIDE SEQUENCE</scope>
    <source>
        <strain evidence="7">I ESC-2004</strain>
    </source>
</reference>
<keyword evidence="2 3" id="KW-0040">ANK repeat</keyword>
<feature type="repeat" description="ANK" evidence="3">
    <location>
        <begin position="22"/>
        <end position="54"/>
    </location>
</feature>
<keyword evidence="7" id="KW-1185">Reference proteome</keyword>
<evidence type="ECO:0000313" key="7">
    <source>
        <dbReference type="Proteomes" id="UP000014760"/>
    </source>
</evidence>
<dbReference type="Pfam" id="PF00023">
    <property type="entry name" value="Ank"/>
    <property type="match status" value="1"/>
</dbReference>
<evidence type="ECO:0000256" key="2">
    <source>
        <dbReference type="ARBA" id="ARBA00023043"/>
    </source>
</evidence>
<dbReference type="PANTHER" id="PTHR24171">
    <property type="entry name" value="ANKYRIN REPEAT DOMAIN-CONTAINING PROTEIN 39-RELATED"/>
    <property type="match status" value="1"/>
</dbReference>
<keyword evidence="1" id="KW-0677">Repeat</keyword>
<dbReference type="InterPro" id="IPR002110">
    <property type="entry name" value="Ankyrin_rpt"/>
</dbReference>
<accession>R7UG34</accession>
<evidence type="ECO:0000256" key="3">
    <source>
        <dbReference type="PROSITE-ProRule" id="PRU00023"/>
    </source>
</evidence>
<evidence type="ECO:0000259" key="4">
    <source>
        <dbReference type="PROSITE" id="PS50225"/>
    </source>
</evidence>
<evidence type="ECO:0000313" key="5">
    <source>
        <dbReference type="EMBL" id="ELU02252.1"/>
    </source>
</evidence>
<dbReference type="HOGENOM" id="CLU_1042961_0_0_1"/>
<proteinExistence type="predicted"/>
<dbReference type="GO" id="GO:0035556">
    <property type="term" value="P:intracellular signal transduction"/>
    <property type="evidence" value="ECO:0007669"/>
    <property type="project" value="InterPro"/>
</dbReference>
<dbReference type="Proteomes" id="UP000014760">
    <property type="component" value="Unassembled WGS sequence"/>
</dbReference>
<dbReference type="OrthoDB" id="19174at2759"/>
<dbReference type="STRING" id="283909.R7UG34"/>
<feature type="repeat" description="ANK" evidence="3">
    <location>
        <begin position="55"/>
        <end position="87"/>
    </location>
</feature>
<feature type="repeat" description="ANK" evidence="3">
    <location>
        <begin position="123"/>
        <end position="155"/>
    </location>
</feature>
<dbReference type="SUPFAM" id="SSF158235">
    <property type="entry name" value="SOCS box-like"/>
    <property type="match status" value="1"/>
</dbReference>
<dbReference type="PROSITE" id="PS50088">
    <property type="entry name" value="ANK_REPEAT"/>
    <property type="match status" value="4"/>
</dbReference>
<sequence>MPSHVPYAPILFERSCRSPIPMKEQALHGAVGRGDVAAVSKLLQRGHNVNCMNSQGETPLHQAIEQQNVTLVRLLLKQGADPSRTPNYGVSTLCQAVESDNLEIVQLVIQTHADFSAELQLNTQLNPLLLAIVRESVDITRLLLRHGACVEVTNERGETPLVLAGMGTDPDKQLQLAILLMSHGADPSAKDAHGHEAVHYSWHNTFTAYMREYTCQPSTVLSLKSLSRKRILDHLVLHSGQPTVDEGVQPLPLPPPLKEFLLFNNQL</sequence>